<dbReference type="Gene3D" id="3.40.50.12780">
    <property type="entry name" value="N-terminal domain of ligase-like"/>
    <property type="match status" value="1"/>
</dbReference>
<dbReference type="InterPro" id="IPR036736">
    <property type="entry name" value="ACP-like_sf"/>
</dbReference>
<feature type="region of interest" description="Disordered" evidence="9">
    <location>
        <begin position="403"/>
        <end position="427"/>
    </location>
</feature>
<evidence type="ECO:0000256" key="3">
    <source>
        <dbReference type="ARBA" id="ARBA00022553"/>
    </source>
</evidence>
<dbReference type="GO" id="GO:0043565">
    <property type="term" value="F:sequence-specific DNA binding"/>
    <property type="evidence" value="ECO:0007669"/>
    <property type="project" value="TreeGrafter"/>
</dbReference>
<dbReference type="Pfam" id="PF04082">
    <property type="entry name" value="Fungal_trans"/>
    <property type="match status" value="1"/>
</dbReference>
<dbReference type="InterPro" id="IPR051711">
    <property type="entry name" value="Stress_Response_Reg"/>
</dbReference>
<dbReference type="GeneID" id="36558214"/>
<dbReference type="InterPro" id="IPR007219">
    <property type="entry name" value="XnlR_reg_dom"/>
</dbReference>
<dbReference type="PROSITE" id="PS00463">
    <property type="entry name" value="ZN2_CY6_FUNGAL_1"/>
    <property type="match status" value="1"/>
</dbReference>
<accession>A0A2I2GR98</accession>
<dbReference type="InterPro" id="IPR020845">
    <property type="entry name" value="AMP-binding_CS"/>
</dbReference>
<evidence type="ECO:0000313" key="13">
    <source>
        <dbReference type="Proteomes" id="UP000234275"/>
    </source>
</evidence>
<dbReference type="GO" id="GO:0006351">
    <property type="term" value="P:DNA-templated transcription"/>
    <property type="evidence" value="ECO:0007669"/>
    <property type="project" value="InterPro"/>
</dbReference>
<evidence type="ECO:0000256" key="5">
    <source>
        <dbReference type="ARBA" id="ARBA00023015"/>
    </source>
</evidence>
<feature type="region of interest" description="Disordered" evidence="9">
    <location>
        <begin position="30"/>
        <end position="61"/>
    </location>
</feature>
<dbReference type="Gene3D" id="3.40.50.720">
    <property type="entry name" value="NAD(P)-binding Rossmann-like Domain"/>
    <property type="match status" value="1"/>
</dbReference>
<keyword evidence="13" id="KW-1185">Reference proteome</keyword>
<dbReference type="Pfam" id="PF00172">
    <property type="entry name" value="Zn_clus"/>
    <property type="match status" value="1"/>
</dbReference>
<evidence type="ECO:0000259" key="10">
    <source>
        <dbReference type="PROSITE" id="PS50048"/>
    </source>
</evidence>
<dbReference type="EMBL" id="MSFO01000001">
    <property type="protein sequence ID" value="PLB55374.1"/>
    <property type="molecule type" value="Genomic_DNA"/>
</dbReference>
<dbReference type="PROSITE" id="PS00455">
    <property type="entry name" value="AMP_BINDING"/>
    <property type="match status" value="1"/>
</dbReference>
<dbReference type="InterPro" id="IPR036291">
    <property type="entry name" value="NAD(P)-bd_dom_sf"/>
</dbReference>
<dbReference type="RefSeq" id="XP_024710676.1">
    <property type="nucleotide sequence ID" value="XM_024850515.1"/>
</dbReference>
<dbReference type="InterPro" id="IPR036864">
    <property type="entry name" value="Zn2-C6_fun-type_DNA-bd_sf"/>
</dbReference>
<evidence type="ECO:0000256" key="4">
    <source>
        <dbReference type="ARBA" id="ARBA00022723"/>
    </source>
</evidence>
<dbReference type="GO" id="GO:0031177">
    <property type="term" value="F:phosphopantetheine binding"/>
    <property type="evidence" value="ECO:0007669"/>
    <property type="project" value="InterPro"/>
</dbReference>
<dbReference type="Pfam" id="PF00501">
    <property type="entry name" value="AMP-binding"/>
    <property type="match status" value="1"/>
</dbReference>
<proteinExistence type="predicted"/>
<dbReference type="SMART" id="SM00823">
    <property type="entry name" value="PKS_PP"/>
    <property type="match status" value="1"/>
</dbReference>
<dbReference type="InterPro" id="IPR013120">
    <property type="entry name" value="FAR_NAD-bd"/>
</dbReference>
<evidence type="ECO:0000256" key="2">
    <source>
        <dbReference type="ARBA" id="ARBA00022450"/>
    </source>
</evidence>
<reference evidence="12 13" key="1">
    <citation type="submission" date="2016-12" db="EMBL/GenBank/DDBJ databases">
        <title>The genomes of Aspergillus section Nigri reveals drivers in fungal speciation.</title>
        <authorList>
            <consortium name="DOE Joint Genome Institute"/>
            <person name="Vesth T.C."/>
            <person name="Nybo J."/>
            <person name="Theobald S."/>
            <person name="Brandl J."/>
            <person name="Frisvad J.C."/>
            <person name="Nielsen K.F."/>
            <person name="Lyhne E.K."/>
            <person name="Kogle M.E."/>
            <person name="Kuo A."/>
            <person name="Riley R."/>
            <person name="Clum A."/>
            <person name="Nolan M."/>
            <person name="Lipzen A."/>
            <person name="Salamov A."/>
            <person name="Henrissat B."/>
            <person name="Wiebenga A."/>
            <person name="De Vries R.P."/>
            <person name="Grigoriev I.V."/>
            <person name="Mortensen U.H."/>
            <person name="Andersen M.R."/>
            <person name="Baker S.E."/>
        </authorList>
    </citation>
    <scope>NUCLEOTIDE SEQUENCE [LARGE SCALE GENOMIC DNA]</scope>
    <source>
        <strain evidence="12 13">IBT 23096</strain>
    </source>
</reference>
<dbReference type="PROSITE" id="PS50075">
    <property type="entry name" value="CARRIER"/>
    <property type="match status" value="1"/>
</dbReference>
<dbReference type="Pfam" id="PF07993">
    <property type="entry name" value="NAD_binding_4"/>
    <property type="match status" value="1"/>
</dbReference>
<gene>
    <name evidence="12" type="ORF">P170DRAFT_443182</name>
</gene>
<dbReference type="Pfam" id="PF00550">
    <property type="entry name" value="PP-binding"/>
    <property type="match status" value="1"/>
</dbReference>
<keyword evidence="5" id="KW-0805">Transcription regulation</keyword>
<evidence type="ECO:0000256" key="8">
    <source>
        <dbReference type="ARBA" id="ARBA00023242"/>
    </source>
</evidence>
<keyword evidence="2" id="KW-0596">Phosphopantetheine</keyword>
<dbReference type="GO" id="GO:0005634">
    <property type="term" value="C:nucleus"/>
    <property type="evidence" value="ECO:0007669"/>
    <property type="project" value="UniProtKB-SubCell"/>
</dbReference>
<dbReference type="SUPFAM" id="SSF51735">
    <property type="entry name" value="NAD(P)-binding Rossmann-fold domains"/>
    <property type="match status" value="1"/>
</dbReference>
<evidence type="ECO:0000256" key="1">
    <source>
        <dbReference type="ARBA" id="ARBA00004123"/>
    </source>
</evidence>
<feature type="compositionally biased region" description="Polar residues" evidence="9">
    <location>
        <begin position="109"/>
        <end position="124"/>
    </location>
</feature>
<dbReference type="Proteomes" id="UP000234275">
    <property type="component" value="Unassembled WGS sequence"/>
</dbReference>
<dbReference type="SUPFAM" id="SSF57701">
    <property type="entry name" value="Zn2/Cys6 DNA-binding domain"/>
    <property type="match status" value="1"/>
</dbReference>
<keyword evidence="3" id="KW-0597">Phosphoprotein</keyword>
<feature type="compositionally biased region" description="Acidic residues" evidence="9">
    <location>
        <begin position="403"/>
        <end position="421"/>
    </location>
</feature>
<dbReference type="STRING" id="1392250.A0A2I2GR98"/>
<evidence type="ECO:0000256" key="7">
    <source>
        <dbReference type="ARBA" id="ARBA00023163"/>
    </source>
</evidence>
<dbReference type="InterPro" id="IPR000873">
    <property type="entry name" value="AMP-dep_synth/lig_dom"/>
</dbReference>
<feature type="domain" description="Zn(2)-C6 fungal-type" evidence="10">
    <location>
        <begin position="65"/>
        <end position="94"/>
    </location>
</feature>
<dbReference type="OrthoDB" id="429813at2759"/>
<dbReference type="CDD" id="cd12148">
    <property type="entry name" value="fungal_TF_MHR"/>
    <property type="match status" value="1"/>
</dbReference>
<name>A0A2I2GR98_9EURO</name>
<organism evidence="12 13">
    <name type="scientific">Aspergillus steynii IBT 23096</name>
    <dbReference type="NCBI Taxonomy" id="1392250"/>
    <lineage>
        <taxon>Eukaryota</taxon>
        <taxon>Fungi</taxon>
        <taxon>Dikarya</taxon>
        <taxon>Ascomycota</taxon>
        <taxon>Pezizomycotina</taxon>
        <taxon>Eurotiomycetes</taxon>
        <taxon>Eurotiomycetidae</taxon>
        <taxon>Eurotiales</taxon>
        <taxon>Aspergillaceae</taxon>
        <taxon>Aspergillus</taxon>
        <taxon>Aspergillus subgen. Circumdati</taxon>
    </lineage>
</organism>
<dbReference type="SMART" id="SM00906">
    <property type="entry name" value="Fungal_trans"/>
    <property type="match status" value="1"/>
</dbReference>
<dbReference type="PROSITE" id="PS50048">
    <property type="entry name" value="ZN2_CY6_FUNGAL_2"/>
    <property type="match status" value="1"/>
</dbReference>
<dbReference type="SMART" id="SM00066">
    <property type="entry name" value="GAL4"/>
    <property type="match status" value="1"/>
</dbReference>
<keyword evidence="6" id="KW-0238">DNA-binding</keyword>
<evidence type="ECO:0000259" key="11">
    <source>
        <dbReference type="PROSITE" id="PS50075"/>
    </source>
</evidence>
<dbReference type="SUPFAM" id="SSF47336">
    <property type="entry name" value="ACP-like"/>
    <property type="match status" value="1"/>
</dbReference>
<dbReference type="GO" id="GO:0000981">
    <property type="term" value="F:DNA-binding transcription factor activity, RNA polymerase II-specific"/>
    <property type="evidence" value="ECO:0007669"/>
    <property type="project" value="InterPro"/>
</dbReference>
<comment type="subcellular location">
    <subcellularLocation>
        <location evidence="1">Nucleus</location>
    </subcellularLocation>
</comment>
<dbReference type="SUPFAM" id="SSF56801">
    <property type="entry name" value="Acetyl-CoA synthetase-like"/>
    <property type="match status" value="1"/>
</dbReference>
<dbReference type="GO" id="GO:0008270">
    <property type="term" value="F:zinc ion binding"/>
    <property type="evidence" value="ECO:0007669"/>
    <property type="project" value="InterPro"/>
</dbReference>
<comment type="caution">
    <text evidence="12">The sequence shown here is derived from an EMBL/GenBank/DDBJ whole genome shotgun (WGS) entry which is preliminary data.</text>
</comment>
<feature type="domain" description="Carrier" evidence="11">
    <location>
        <begin position="1233"/>
        <end position="1314"/>
    </location>
</feature>
<dbReference type="InterPro" id="IPR009081">
    <property type="entry name" value="PP-bd_ACP"/>
</dbReference>
<dbReference type="Gene3D" id="4.10.240.10">
    <property type="entry name" value="Zn(2)-C6 fungal-type DNA-binding domain"/>
    <property type="match status" value="1"/>
</dbReference>
<evidence type="ECO:0000256" key="6">
    <source>
        <dbReference type="ARBA" id="ARBA00023125"/>
    </source>
</evidence>
<evidence type="ECO:0000256" key="9">
    <source>
        <dbReference type="SAM" id="MobiDB-lite"/>
    </source>
</evidence>
<protein>
    <submittedName>
        <fullName evidence="12">Acetyl-CoA synthetase-like protein</fullName>
    </submittedName>
</protein>
<dbReference type="GO" id="GO:0045944">
    <property type="term" value="P:positive regulation of transcription by RNA polymerase II"/>
    <property type="evidence" value="ECO:0007669"/>
    <property type="project" value="TreeGrafter"/>
</dbReference>
<dbReference type="Pfam" id="PF23562">
    <property type="entry name" value="AMP-binding_C_3"/>
    <property type="match status" value="1"/>
</dbReference>
<keyword evidence="7" id="KW-0804">Transcription</keyword>
<evidence type="ECO:0000313" key="12">
    <source>
        <dbReference type="EMBL" id="PLB55374.1"/>
    </source>
</evidence>
<feature type="region of interest" description="Disordered" evidence="9">
    <location>
        <begin position="101"/>
        <end position="171"/>
    </location>
</feature>
<dbReference type="InterPro" id="IPR001138">
    <property type="entry name" value="Zn2Cys6_DnaBD"/>
</dbReference>
<dbReference type="PANTHER" id="PTHR47540">
    <property type="entry name" value="THIAMINE REPRESSIBLE GENES REGULATORY PROTEIN THI5"/>
    <property type="match status" value="1"/>
</dbReference>
<dbReference type="CDD" id="cd00067">
    <property type="entry name" value="GAL4"/>
    <property type="match status" value="1"/>
</dbReference>
<sequence length="1727" mass="192249">MAAAVDASAVTQLPPGNACDVEIVSDDRQHLSPEVLGPLGGKRKRKALESSTPKGNAPRQKITRACDHCKEKKTRCSGTRPCVRCTRLALRCEYNAAYSRGLPPEPLPASNSVADENESPSSASGRDDQSLAFPARHSARSPPRTDVPARRQAPKLGSAASRRNSPDPVVTDFEGNYLGPASGVSFLNRVWRRLHQDELCAIPDELQNESVSKTTSVFMFGDKPYSDYRETGFVLPPYERALEMVDTYFDFSMVTYRFLHRGSVEEWLKQVYQSNISSSNLPAGPLIARTAIILIIFARWYSASKRMTSLEFGPPRLETVQARLGQCLYLLSSSRANECWYAFGTALQLVTALGLHRKSSAKFSKHGNNYLERELRKRIFWSAYTLDKYLSVMFGRPRLLHDEDNDQELPDEMNDDDMVQDDPERRTGSPDCMMIASVLHFKLGRIVGEISRQIYTISPQSRDQSLETAARLTSELEKWKETAPPIFNSSQVLQLAYSHAIIHATRSFLLNDFTDLSRRPPVPHPTVTSHQGILIQSFWFTHYWQLSSESPTSPIEDRNRLRSLFSLAEVCQQHLAEATRKNCPSRRYSIILEELRLEVHRQIGPCLKQEPPGNNTSTLSGTQDSCFEQRNINVAVPVHQSSWEENSVNYLGGLQAPDLTGQFDSSEDMGLLDNLDGSIWWTQLDSWVSPLETVPMNERHHGQEKGKEPMTIDELVRQRAALGSAQPVISYPKAGTDYVDYPLHQLDIFAFRVAKVLSARIPPRSSSSEAPAVISLLGPSDLDYLVMLLAVAKLGHTGLLLSTRLSNEAYVSLLERTNSNNLFVHDSFTSTAEELRELVPGLQTAQIPTEETYNYSVSTEVDVDTNIVPHLDPEKESKHISWIIHSSGSTGLPKPIFQTHGAAIKNYAHNMNMSGFITLPLYHNHGISVLFRTIYSNKRLYLYSAKSPLTRQNLLDIMKSRELEIFYGVPYALKLLAETEEGISVLSKFKAVMFGGSACPDSLGNLLVANGVPLISHYGSTETGQLMSSIRPPGDKEWDYVRPDGLVKKFLRFEERFPGIFELICLDGWPSKVMSNRPDGSYATKDLFIKHPTLEAYKYYARLDDTIPLVNGEKVNPLDLEGRVRQHGAVAEAIVFGSGKASIGLVVVRSPAAVSLSDEDLINEIWPSVEKAHEAMPAYGQLSRNMVRVLPADTQYSRTDKGTFIRQAFYREFSSLIEEAYEAEDAMTGSLTLPEAELKAFIREQLLQLLLPKDQSDLTNDADFFALGMDSLQASQLRSILVRTINTNGQRLGMNVAFENPSIDLLARHLTSLSSGATNGVESVEDQMAALISQYSHFHTHRPCPNGLSGKYIVVTGTTGSLGSHAIAKLAAQGDVTKIYCLVRANSPIEAYGRLLNSMKTRRVFSGLSDAAKSKLIALPSDLSHPTLGLDTAMYSTLSSEITDVIHCAWSVNFNLHLRSFEKDNICGIQNLINLCLKAQRPTPASFNFCSSVSSVVNTEGNKIPEALPLKLSYAQKMGYAQSKLVAEHLCIQAAQQTGICARVLRIGQVIGDQDHGIWNATEAIPLMLQSATTIGALPKLDESPLWLPVDVVAGTVVDLSLSDRTTSPAVDTDLLFNIVSHHPFHWTRDLLPHLRRAGLNFEELDQREWIRRLRTSNPDPVANPPIKLVDFFASKYDTQKPRRSLQYHTERARQASASLADAKPLDEALVGKMVDYFRKECWSTNA</sequence>
<dbReference type="InterPro" id="IPR042099">
    <property type="entry name" value="ANL_N_sf"/>
</dbReference>
<dbReference type="VEuPathDB" id="FungiDB:P170DRAFT_443182"/>
<dbReference type="Gene3D" id="1.10.1200.10">
    <property type="entry name" value="ACP-like"/>
    <property type="match status" value="1"/>
</dbReference>
<dbReference type="PANTHER" id="PTHR47540:SF3">
    <property type="entry name" value="ZN(II)2CYS6 TRANSCRIPTION FACTOR (EUROFUNG)"/>
    <property type="match status" value="1"/>
</dbReference>
<dbReference type="InterPro" id="IPR020806">
    <property type="entry name" value="PKS_PP-bd"/>
</dbReference>
<keyword evidence="8" id="KW-0539">Nucleus</keyword>
<keyword evidence="4" id="KW-0479">Metal-binding</keyword>